<dbReference type="OrthoDB" id="3862662at2759"/>
<protein>
    <recommendedName>
        <fullName evidence="6">Xylanolytic transcriptional activator regulatory domain-containing protein</fullName>
    </recommendedName>
</protein>
<reference evidence="8" key="1">
    <citation type="journal article" date="2017" name="Genome Biol.">
        <title>Comparative genomics reveals high biological diversity and specific adaptations in the industrially and medically important fungal genus Aspergillus.</title>
        <authorList>
            <person name="de Vries R.P."/>
            <person name="Riley R."/>
            <person name="Wiebenga A."/>
            <person name="Aguilar-Osorio G."/>
            <person name="Amillis S."/>
            <person name="Uchima C.A."/>
            <person name="Anderluh G."/>
            <person name="Asadollahi M."/>
            <person name="Askin M."/>
            <person name="Barry K."/>
            <person name="Battaglia E."/>
            <person name="Bayram O."/>
            <person name="Benocci T."/>
            <person name="Braus-Stromeyer S.A."/>
            <person name="Caldana C."/>
            <person name="Canovas D."/>
            <person name="Cerqueira G.C."/>
            <person name="Chen F."/>
            <person name="Chen W."/>
            <person name="Choi C."/>
            <person name="Clum A."/>
            <person name="Dos Santos R.A."/>
            <person name="Damasio A.R."/>
            <person name="Diallinas G."/>
            <person name="Emri T."/>
            <person name="Fekete E."/>
            <person name="Flipphi M."/>
            <person name="Freyberg S."/>
            <person name="Gallo A."/>
            <person name="Gournas C."/>
            <person name="Habgood R."/>
            <person name="Hainaut M."/>
            <person name="Harispe M.L."/>
            <person name="Henrissat B."/>
            <person name="Hilden K.S."/>
            <person name="Hope R."/>
            <person name="Hossain A."/>
            <person name="Karabika E."/>
            <person name="Karaffa L."/>
            <person name="Karanyi Z."/>
            <person name="Krasevec N."/>
            <person name="Kuo A."/>
            <person name="Kusch H."/>
            <person name="LaButti K."/>
            <person name="Lagendijk E.L."/>
            <person name="Lapidus A."/>
            <person name="Levasseur A."/>
            <person name="Lindquist E."/>
            <person name="Lipzen A."/>
            <person name="Logrieco A.F."/>
            <person name="MacCabe A."/>
            <person name="Maekelae M.R."/>
            <person name="Malavazi I."/>
            <person name="Melin P."/>
            <person name="Meyer V."/>
            <person name="Mielnichuk N."/>
            <person name="Miskei M."/>
            <person name="Molnar A.P."/>
            <person name="Mule G."/>
            <person name="Ngan C.Y."/>
            <person name="Orejas M."/>
            <person name="Orosz E."/>
            <person name="Ouedraogo J.P."/>
            <person name="Overkamp K.M."/>
            <person name="Park H.-S."/>
            <person name="Perrone G."/>
            <person name="Piumi F."/>
            <person name="Punt P.J."/>
            <person name="Ram A.F."/>
            <person name="Ramon A."/>
            <person name="Rauscher S."/>
            <person name="Record E."/>
            <person name="Riano-Pachon D.M."/>
            <person name="Robert V."/>
            <person name="Roehrig J."/>
            <person name="Ruller R."/>
            <person name="Salamov A."/>
            <person name="Salih N.S."/>
            <person name="Samson R.A."/>
            <person name="Sandor E."/>
            <person name="Sanguinetti M."/>
            <person name="Schuetze T."/>
            <person name="Sepcic K."/>
            <person name="Shelest E."/>
            <person name="Sherlock G."/>
            <person name="Sophianopoulou V."/>
            <person name="Squina F.M."/>
            <person name="Sun H."/>
            <person name="Susca A."/>
            <person name="Todd R.B."/>
            <person name="Tsang A."/>
            <person name="Unkles S.E."/>
            <person name="van de Wiele N."/>
            <person name="van Rossen-Uffink D."/>
            <person name="Oliveira J.V."/>
            <person name="Vesth T.C."/>
            <person name="Visser J."/>
            <person name="Yu J.-H."/>
            <person name="Zhou M."/>
            <person name="Andersen M.R."/>
            <person name="Archer D.B."/>
            <person name="Baker S.E."/>
            <person name="Benoit I."/>
            <person name="Brakhage A.A."/>
            <person name="Braus G.H."/>
            <person name="Fischer R."/>
            <person name="Frisvad J.C."/>
            <person name="Goldman G.H."/>
            <person name="Houbraken J."/>
            <person name="Oakley B."/>
            <person name="Pocsi I."/>
            <person name="Scazzocchio C."/>
            <person name="Seiboth B."/>
            <person name="vanKuyk P.A."/>
            <person name="Wortman J."/>
            <person name="Dyer P.S."/>
            <person name="Grigoriev I.V."/>
        </authorList>
    </citation>
    <scope>NUCLEOTIDE SEQUENCE [LARGE SCALE GENOMIC DNA]</scope>
    <source>
        <strain evidence="8">ATCC 16872 / CBS 172.66 / WB 5094</strain>
    </source>
</reference>
<dbReference type="Proteomes" id="UP000184546">
    <property type="component" value="Unassembled WGS sequence"/>
</dbReference>
<evidence type="ECO:0000256" key="1">
    <source>
        <dbReference type="ARBA" id="ARBA00022833"/>
    </source>
</evidence>
<dbReference type="PANTHER" id="PTHR47663">
    <property type="entry name" value="XYLANOLYTIC TRANSCRIPTIONAL ACTIVATOR XLNR-RELATED"/>
    <property type="match status" value="1"/>
</dbReference>
<dbReference type="AlphaFoldDB" id="A0A1L9X7M0"/>
<keyword evidence="3" id="KW-0238">DNA-binding</keyword>
<sequence>MAQGRYFFDQLNRHFYPRTFPGTNHVFDDALTAFMLTTIAPSEKSLESGLQYWLVFLNFVVQKLDLHKDDQGMDEDDRQERRRLWWATYIIDRHAALSFNGRPRLTDQECSSLPAPCPDAIWDYPSPLPRSENQAPQSDILEYRFLDDHPTFNTNRALLETSRTTIIRNLQLWFDSFESLVEPDFCRIAEPEYELLPGGSNPAVAYYGLHMYHCMFVLLHGRMDVVRMYHDFEWQASPDFLTAGEHAVACANVARHILRIDPRLSFMYRYFGTYFLQSSFIFLILAQKLGQQSDSLILRNCAINLQVLDKFVLATNMDYQRTFAELLRKALSQNMERSSQAQGHTYHDRTWPLEELGSHLDPEMLRYRWTPGFTGLWAHSKP</sequence>
<dbReference type="GO" id="GO:0008270">
    <property type="term" value="F:zinc ion binding"/>
    <property type="evidence" value="ECO:0007669"/>
    <property type="project" value="InterPro"/>
</dbReference>
<dbReference type="GO" id="GO:0003677">
    <property type="term" value="F:DNA binding"/>
    <property type="evidence" value="ECO:0007669"/>
    <property type="project" value="UniProtKB-KW"/>
</dbReference>
<evidence type="ECO:0000313" key="7">
    <source>
        <dbReference type="EMBL" id="OJK04324.1"/>
    </source>
</evidence>
<dbReference type="InterPro" id="IPR051439">
    <property type="entry name" value="XlnR/Xlr1"/>
</dbReference>
<dbReference type="VEuPathDB" id="FungiDB:ASPACDRAFT_37884"/>
<dbReference type="CDD" id="cd12148">
    <property type="entry name" value="fungal_TF_MHR"/>
    <property type="match status" value="1"/>
</dbReference>
<dbReference type="EMBL" id="KV878970">
    <property type="protein sequence ID" value="OJK04324.1"/>
    <property type="molecule type" value="Genomic_DNA"/>
</dbReference>
<name>A0A1L9X7M0_ASPA1</name>
<evidence type="ECO:0000313" key="8">
    <source>
        <dbReference type="Proteomes" id="UP000184546"/>
    </source>
</evidence>
<keyword evidence="5" id="KW-0539">Nucleus</keyword>
<keyword evidence="4" id="KW-0804">Transcription</keyword>
<keyword evidence="2" id="KW-0805">Transcription regulation</keyword>
<keyword evidence="8" id="KW-1185">Reference proteome</keyword>
<proteinExistence type="predicted"/>
<accession>A0A1L9X7M0</accession>
<evidence type="ECO:0000256" key="2">
    <source>
        <dbReference type="ARBA" id="ARBA00023015"/>
    </source>
</evidence>
<dbReference type="RefSeq" id="XP_020060663.1">
    <property type="nucleotide sequence ID" value="XM_020200359.1"/>
</dbReference>
<dbReference type="GO" id="GO:0006351">
    <property type="term" value="P:DNA-templated transcription"/>
    <property type="evidence" value="ECO:0007669"/>
    <property type="project" value="InterPro"/>
</dbReference>
<evidence type="ECO:0000256" key="3">
    <source>
        <dbReference type="ARBA" id="ARBA00023125"/>
    </source>
</evidence>
<dbReference type="PANTHER" id="PTHR47663:SF1">
    <property type="entry name" value="XYLANOLYTIC TRANSCRIPTIONAL ACTIVATOR XLNR-RELATED"/>
    <property type="match status" value="1"/>
</dbReference>
<keyword evidence="1" id="KW-0862">Zinc</keyword>
<evidence type="ECO:0000256" key="5">
    <source>
        <dbReference type="ARBA" id="ARBA00023242"/>
    </source>
</evidence>
<evidence type="ECO:0000259" key="6">
    <source>
        <dbReference type="Pfam" id="PF04082"/>
    </source>
</evidence>
<dbReference type="InterPro" id="IPR007219">
    <property type="entry name" value="XnlR_reg_dom"/>
</dbReference>
<evidence type="ECO:0000256" key="4">
    <source>
        <dbReference type="ARBA" id="ARBA00023163"/>
    </source>
</evidence>
<dbReference type="OMA" id="RMSEPEC"/>
<organism evidence="7 8">
    <name type="scientific">Aspergillus aculeatus (strain ATCC 16872 / CBS 172.66 / WB 5094)</name>
    <dbReference type="NCBI Taxonomy" id="690307"/>
    <lineage>
        <taxon>Eukaryota</taxon>
        <taxon>Fungi</taxon>
        <taxon>Dikarya</taxon>
        <taxon>Ascomycota</taxon>
        <taxon>Pezizomycotina</taxon>
        <taxon>Eurotiomycetes</taxon>
        <taxon>Eurotiomycetidae</taxon>
        <taxon>Eurotiales</taxon>
        <taxon>Aspergillaceae</taxon>
        <taxon>Aspergillus</taxon>
        <taxon>Aspergillus subgen. Circumdati</taxon>
    </lineage>
</organism>
<dbReference type="GeneID" id="30974173"/>
<dbReference type="Pfam" id="PF04082">
    <property type="entry name" value="Fungal_trans"/>
    <property type="match status" value="1"/>
</dbReference>
<gene>
    <name evidence="7" type="ORF">ASPACDRAFT_37884</name>
</gene>
<dbReference type="STRING" id="690307.A0A1L9X7M0"/>
<feature type="domain" description="Xylanolytic transcriptional activator regulatory" evidence="6">
    <location>
        <begin position="60"/>
        <end position="126"/>
    </location>
</feature>